<dbReference type="Pfam" id="PF12531">
    <property type="entry name" value="DUF3731"/>
    <property type="match status" value="1"/>
</dbReference>
<dbReference type="GO" id="GO:0005524">
    <property type="term" value="F:ATP binding"/>
    <property type="evidence" value="ECO:0007669"/>
    <property type="project" value="UniProtKB-KW"/>
</dbReference>
<evidence type="ECO:0000256" key="3">
    <source>
        <dbReference type="ARBA" id="ARBA00022840"/>
    </source>
</evidence>
<protein>
    <submittedName>
        <fullName evidence="5">Hsp70 family protein</fullName>
    </submittedName>
</protein>
<accession>A0A858ZPF4</accession>
<evidence type="ECO:0000313" key="6">
    <source>
        <dbReference type="Proteomes" id="UP000500755"/>
    </source>
</evidence>
<keyword evidence="3" id="KW-0067">ATP-binding</keyword>
<dbReference type="AlphaFoldDB" id="A0A858ZPF4"/>
<evidence type="ECO:0000256" key="4">
    <source>
        <dbReference type="SAM" id="MobiDB-lite"/>
    </source>
</evidence>
<dbReference type="Proteomes" id="UP000500755">
    <property type="component" value="Chromosome"/>
</dbReference>
<evidence type="ECO:0000313" key="5">
    <source>
        <dbReference type="EMBL" id="QKD42703.1"/>
    </source>
</evidence>
<dbReference type="CDD" id="cd10170">
    <property type="entry name" value="ASKHA_NBD_HSP70"/>
    <property type="match status" value="1"/>
</dbReference>
<sequence length="934" mass="100225">MTAATGSHARHAVGIDLGTSHTVVAHVPLDGSAADIALLAIPQRVSAAEVQAQPLLPSVRYQAAPGELGDAWRAPWPPLDATEEAPATIGRWARELGAAVPARLVGSSKSWLSHPGVDRTAPILPWGAPEGVDKVSPLAASASYLAHVKAAWDAFQPDAPLHRQAVVLTVPASFDEGARTLTLEAARLAGLPAVQLLEEPKAAFHDWLVLQGDALAARLASSRLVLVVDVGGGTTDLTLIRVEPSPGGLPTLTRTAVGEHLMLGGDNMDLALAHQLEPQFSTGAGERLPAARFAQLVQRCRQAKEQLLAAAAPESATVTLLGGGSKLLAQARSAMLTRAQVLQCVVDGFLPPARLTDAPARRQGALRGLGLPYPADAAISRHLAQFLARHAGGELPDTVLLNGGVFHAHALAERLTQLLGEWRGSPVRVLHNPHPDWAVARGAAAHGLAQYQSNQPRGHAGQTSTAPKTIVPRIGGGAARSYWLVLPGKAGAAPQGVCLLPRGTEEGTRLTLAGRRFALQLGQPVRFALVARSQGQAQAGQIAPLQGEGWVELPPLSTVLPAPEGRATARAEVQLQACMSEVGVLELRCIDAQDAARSWLLPFAVRGVAAGPRPEGEEESEPKGQTAQAIALIERIFGNQAQQVAPKEVRQLRAALEKTLGARESWGLPLLRALFDALLERARRRRRTAEHERAWFNLAGWCLRPGVGAELDGWRIGQVWQLHAQGLGHAGEAANWTEWWVFWRRVAAGLGEEQQMQLLESVAGCMQKTVQRGQGKAAWGSYDDMLRLFAAMEAVPWQYRQEMGQWMLARLKRPGEPPQTWWAIGRLAARVPLAANAHKVMPPEAAQEFLDAALAQDWRRNEHALFAAVQIARMTGDRARDLSDARRALVLDRMRATHAPARWIAMVEQVTDMDAEDQRRSLGDSLPPGLVLVG</sequence>
<dbReference type="Pfam" id="PF00012">
    <property type="entry name" value="HSP70"/>
    <property type="match status" value="1"/>
</dbReference>
<evidence type="ECO:0000256" key="2">
    <source>
        <dbReference type="ARBA" id="ARBA00022741"/>
    </source>
</evidence>
<dbReference type="PROSITE" id="PS00329">
    <property type="entry name" value="HSP70_2"/>
    <property type="match status" value="1"/>
</dbReference>
<reference evidence="5 6" key="1">
    <citation type="submission" date="2020-05" db="EMBL/GenBank/DDBJ databases">
        <title>Complete genome sequence of Alicycliphilus denitrificans DP3.</title>
        <authorList>
            <person name="Chen X."/>
        </authorList>
    </citation>
    <scope>NUCLEOTIDE SEQUENCE [LARGE SCALE GENOMIC DNA]</scope>
    <source>
        <strain evidence="5 6">DP3</strain>
    </source>
</reference>
<dbReference type="InterPro" id="IPR018181">
    <property type="entry name" value="Heat_shock_70_CS"/>
</dbReference>
<organism evidence="5 6">
    <name type="scientific">Alicycliphilus denitrificans</name>
    <dbReference type="NCBI Taxonomy" id="179636"/>
    <lineage>
        <taxon>Bacteria</taxon>
        <taxon>Pseudomonadati</taxon>
        <taxon>Pseudomonadota</taxon>
        <taxon>Betaproteobacteria</taxon>
        <taxon>Burkholderiales</taxon>
        <taxon>Comamonadaceae</taxon>
        <taxon>Alicycliphilus</taxon>
    </lineage>
</organism>
<gene>
    <name evidence="5" type="ORF">HF896_03380</name>
</gene>
<evidence type="ECO:0000256" key="1">
    <source>
        <dbReference type="ARBA" id="ARBA00007381"/>
    </source>
</evidence>
<proteinExistence type="inferred from homology"/>
<dbReference type="EMBL" id="CP051298">
    <property type="protein sequence ID" value="QKD42703.1"/>
    <property type="molecule type" value="Genomic_DNA"/>
</dbReference>
<comment type="similarity">
    <text evidence="1">Belongs to the heat shock protein 70 family.</text>
</comment>
<name>A0A858ZPF4_9BURK</name>
<dbReference type="RefSeq" id="WP_013517478.1">
    <property type="nucleotide sequence ID" value="NZ_CP051298.1"/>
</dbReference>
<dbReference type="SUPFAM" id="SSF53067">
    <property type="entry name" value="Actin-like ATPase domain"/>
    <property type="match status" value="2"/>
</dbReference>
<dbReference type="InterPro" id="IPR021030">
    <property type="entry name" value="DUF3731"/>
</dbReference>
<keyword evidence="2" id="KW-0547">Nucleotide-binding</keyword>
<feature type="region of interest" description="Disordered" evidence="4">
    <location>
        <begin position="915"/>
        <end position="934"/>
    </location>
</feature>
<dbReference type="GO" id="GO:0140662">
    <property type="term" value="F:ATP-dependent protein folding chaperone"/>
    <property type="evidence" value="ECO:0007669"/>
    <property type="project" value="InterPro"/>
</dbReference>
<dbReference type="InterPro" id="IPR013126">
    <property type="entry name" value="Hsp_70_fam"/>
</dbReference>
<dbReference type="Gene3D" id="3.30.420.40">
    <property type="match status" value="2"/>
</dbReference>
<dbReference type="InterPro" id="IPR043129">
    <property type="entry name" value="ATPase_NBD"/>
</dbReference>
<dbReference type="PANTHER" id="PTHR19375">
    <property type="entry name" value="HEAT SHOCK PROTEIN 70KDA"/>
    <property type="match status" value="1"/>
</dbReference>
<dbReference type="Gene3D" id="3.90.640.10">
    <property type="entry name" value="Actin, Chain A, domain 4"/>
    <property type="match status" value="1"/>
</dbReference>
<dbReference type="PRINTS" id="PR00301">
    <property type="entry name" value="HEATSHOCK70"/>
</dbReference>